<sequence length="427" mass="50764">MNEFNEAYNLAVDYEEKNQIFNSLIEYRKALFYCQNEILEKSIEDKIYKLEYRNNDLETIEKIKQYNMEIEKFVVDQFMHPDLDLKVENYVTTKKPKVKGNLKVLFGTMEIANQMTTYSKALRKQGVESFTLNYYPNWINYNSSDFKLYGDNNTIIKHLSKLISQFDVFHFFFGSTLWANLIDIKILKKINKKVFMNYWGSEIRQYSKAIKINKYIKVKTKNEKHIREKIDLCAKYIDNCIVADQELYRYIDGCYKNVYFIPQAIDINEYKPIVNDYKDKKFFIVHAPTNAECKGTKYIIEAIDNLKKRYSFDFQLVEKVPHREAKKIYREADLIIDQILGGSYGLFSIECMSMGKPVVCYISDYMKNNYPEDIPIISANPNNIEQKLEYILKNKHILNDIAKKGIEYTKKYHDMNKIAKQLIHIYK</sequence>
<organism evidence="2">
    <name type="scientific">Clostridium botulinum B str. Osaka05</name>
    <dbReference type="NCBI Taxonomy" id="1407017"/>
    <lineage>
        <taxon>Bacteria</taxon>
        <taxon>Bacillati</taxon>
        <taxon>Bacillota</taxon>
        <taxon>Clostridia</taxon>
        <taxon>Eubacteriales</taxon>
        <taxon>Clostridiaceae</taxon>
        <taxon>Clostridium</taxon>
    </lineage>
</organism>
<dbReference type="SUPFAM" id="SSF53756">
    <property type="entry name" value="UDP-Glycosyltransferase/glycogen phosphorylase"/>
    <property type="match status" value="1"/>
</dbReference>
<dbReference type="HOGENOM" id="CLU_047683_0_0_9"/>
<dbReference type="Pfam" id="PF13524">
    <property type="entry name" value="Glyco_trans_1_2"/>
    <property type="match status" value="1"/>
</dbReference>
<proteinExistence type="predicted"/>
<dbReference type="InterPro" id="IPR055259">
    <property type="entry name" value="YkvP/CgeB_Glyco_trans-like"/>
</dbReference>
<dbReference type="Gene3D" id="3.40.50.2000">
    <property type="entry name" value="Glycogen Phosphorylase B"/>
    <property type="match status" value="4"/>
</dbReference>
<protein>
    <recommendedName>
        <fullName evidence="1">Spore protein YkvP/CgeB glycosyl transferase-like domain-containing protein</fullName>
    </recommendedName>
</protein>
<evidence type="ECO:0000259" key="1">
    <source>
        <dbReference type="Pfam" id="PF13524"/>
    </source>
</evidence>
<dbReference type="EMBL" id="DF384213">
    <property type="protein sequence ID" value="GAE03788.1"/>
    <property type="molecule type" value="Genomic_DNA"/>
</dbReference>
<accession>A0A0S6UAV5</accession>
<evidence type="ECO:0000313" key="2">
    <source>
        <dbReference type="EMBL" id="GAE03788.1"/>
    </source>
</evidence>
<dbReference type="AlphaFoldDB" id="A0A0S6UAV5"/>
<dbReference type="Proteomes" id="UP000054164">
    <property type="component" value="Unassembled WGS sequence"/>
</dbReference>
<dbReference type="RefSeq" id="WP_051394159.1">
    <property type="nucleotide sequence ID" value="NZ_DF384213.1"/>
</dbReference>
<reference evidence="2" key="1">
    <citation type="submission" date="2013-10" db="EMBL/GenBank/DDBJ databases">
        <title>Draft genome sequence of Clostridium botulinum type B strain Osaka05.</title>
        <authorList>
            <person name="Sakaguchi Y."/>
            <person name="Hosomi K."/>
            <person name="Uchiyama J."/>
            <person name="Ogura Y."/>
            <person name="Sakaguchi M."/>
            <person name="Kohda T."/>
            <person name="Mukamoto M."/>
            <person name="Misawa N."/>
            <person name="Matsuzaki S."/>
            <person name="Hayashi T."/>
            <person name="Kozaki S."/>
        </authorList>
    </citation>
    <scope>NUCLEOTIDE SEQUENCE</scope>
    <source>
        <strain evidence="2">Osaka05</strain>
    </source>
</reference>
<gene>
    <name evidence="2" type="ORF">CBO05C_3478</name>
</gene>
<name>A0A0S6UAV5_CLOBO</name>
<feature type="domain" description="Spore protein YkvP/CgeB glycosyl transferase-like" evidence="1">
    <location>
        <begin position="316"/>
        <end position="423"/>
    </location>
</feature>